<evidence type="ECO:0000313" key="2">
    <source>
        <dbReference type="EMBL" id="SHE35959.1"/>
    </source>
</evidence>
<dbReference type="AlphaFoldDB" id="A0A1M4SUS6"/>
<evidence type="ECO:0000313" key="3">
    <source>
        <dbReference type="Proteomes" id="UP000184035"/>
    </source>
</evidence>
<reference evidence="2 3" key="1">
    <citation type="submission" date="2016-11" db="EMBL/GenBank/DDBJ databases">
        <authorList>
            <person name="Jaros S."/>
            <person name="Januszkiewicz K."/>
            <person name="Wedrychowicz H."/>
        </authorList>
    </citation>
    <scope>NUCLEOTIDE SEQUENCE [LARGE SCALE GENOMIC DNA]</scope>
    <source>
        <strain evidence="2 3">DSM 2631</strain>
    </source>
</reference>
<dbReference type="InterPro" id="IPR052519">
    <property type="entry name" value="Euk-type_GlcNAc_Kinase"/>
</dbReference>
<accession>A0A1M4SUS6</accession>
<organism evidence="2 3">
    <name type="scientific">Clostridium fallax</name>
    <dbReference type="NCBI Taxonomy" id="1533"/>
    <lineage>
        <taxon>Bacteria</taxon>
        <taxon>Bacillati</taxon>
        <taxon>Bacillota</taxon>
        <taxon>Clostridia</taxon>
        <taxon>Eubacteriales</taxon>
        <taxon>Clostridiaceae</taxon>
        <taxon>Clostridium</taxon>
    </lineage>
</organism>
<dbReference type="STRING" id="1533.SAMN05443638_101187"/>
<sequence length="323" mass="35667">MYYLGVDGGGTKTAFSLIDNKGNIIKTLEKGTCHYMQIGLDGFKDVIENGINEICTSSNISIKDIKHTFLGIPGYGEVEKYNEISHGILLEIFKNSNFTLGNDVVAGWAGSLACKSGINLVAGTGAIAFGVNENLKDARTSGWGCFCGDEGSAYWIGKKAIELFTKESDHRIDKSIIYNIFKEDLNLKEDFDLLTIIQEKYKYSRTEIAKLSMIVYKAAKNGDEKAIKIFEDAAEELYLMVRGIINQLEFKNTTLISYSGGVFKSGDLILNPLKEKIKNLNCKLIEPKLSPVTGSALYAYKLSGNTITEEIINNLISQESKLI</sequence>
<dbReference type="CDD" id="cd24007">
    <property type="entry name" value="ASKHA_NBD_eukNAGK-like"/>
    <property type="match status" value="1"/>
</dbReference>
<protein>
    <submittedName>
        <fullName evidence="2">BadF-type ATPase</fullName>
    </submittedName>
</protein>
<keyword evidence="3" id="KW-1185">Reference proteome</keyword>
<dbReference type="PANTHER" id="PTHR43190">
    <property type="entry name" value="N-ACETYL-D-GLUCOSAMINE KINASE"/>
    <property type="match status" value="1"/>
</dbReference>
<feature type="domain" description="ATPase BadF/BadG/BcrA/BcrD type" evidence="1">
    <location>
        <begin position="4"/>
        <end position="299"/>
    </location>
</feature>
<dbReference type="RefSeq" id="WP_072892344.1">
    <property type="nucleotide sequence ID" value="NZ_FQVM01000001.1"/>
</dbReference>
<dbReference type="Pfam" id="PF01869">
    <property type="entry name" value="BcrAD_BadFG"/>
    <property type="match status" value="1"/>
</dbReference>
<gene>
    <name evidence="2" type="ORF">SAMN05443638_101187</name>
</gene>
<dbReference type="EMBL" id="FQVM01000001">
    <property type="protein sequence ID" value="SHE35959.1"/>
    <property type="molecule type" value="Genomic_DNA"/>
</dbReference>
<dbReference type="InterPro" id="IPR043129">
    <property type="entry name" value="ATPase_NBD"/>
</dbReference>
<dbReference type="SUPFAM" id="SSF53067">
    <property type="entry name" value="Actin-like ATPase domain"/>
    <property type="match status" value="2"/>
</dbReference>
<proteinExistence type="predicted"/>
<dbReference type="PANTHER" id="PTHR43190:SF3">
    <property type="entry name" value="N-ACETYL-D-GLUCOSAMINE KINASE"/>
    <property type="match status" value="1"/>
</dbReference>
<name>A0A1M4SUS6_9CLOT</name>
<evidence type="ECO:0000259" key="1">
    <source>
        <dbReference type="Pfam" id="PF01869"/>
    </source>
</evidence>
<dbReference type="Gene3D" id="3.30.420.40">
    <property type="match status" value="2"/>
</dbReference>
<dbReference type="InterPro" id="IPR002731">
    <property type="entry name" value="ATPase_BadF"/>
</dbReference>
<dbReference type="Proteomes" id="UP000184035">
    <property type="component" value="Unassembled WGS sequence"/>
</dbReference>
<dbReference type="OrthoDB" id="9772633at2"/>